<accession>B8ASK2</accession>
<evidence type="ECO:0000256" key="1">
    <source>
        <dbReference type="SAM" id="MobiDB-lite"/>
    </source>
</evidence>
<protein>
    <submittedName>
        <fullName evidence="2">Uncharacterized protein</fullName>
    </submittedName>
</protein>
<reference evidence="2 3" key="1">
    <citation type="journal article" date="2005" name="PLoS Biol.">
        <title>The genomes of Oryza sativa: a history of duplications.</title>
        <authorList>
            <person name="Yu J."/>
            <person name="Wang J."/>
            <person name="Lin W."/>
            <person name="Li S."/>
            <person name="Li H."/>
            <person name="Zhou J."/>
            <person name="Ni P."/>
            <person name="Dong W."/>
            <person name="Hu S."/>
            <person name="Zeng C."/>
            <person name="Zhang J."/>
            <person name="Zhang Y."/>
            <person name="Li R."/>
            <person name="Xu Z."/>
            <person name="Li S."/>
            <person name="Li X."/>
            <person name="Zheng H."/>
            <person name="Cong L."/>
            <person name="Lin L."/>
            <person name="Yin J."/>
            <person name="Geng J."/>
            <person name="Li G."/>
            <person name="Shi J."/>
            <person name="Liu J."/>
            <person name="Lv H."/>
            <person name="Li J."/>
            <person name="Wang J."/>
            <person name="Deng Y."/>
            <person name="Ran L."/>
            <person name="Shi X."/>
            <person name="Wang X."/>
            <person name="Wu Q."/>
            <person name="Li C."/>
            <person name="Ren X."/>
            <person name="Wang J."/>
            <person name="Wang X."/>
            <person name="Li D."/>
            <person name="Liu D."/>
            <person name="Zhang X."/>
            <person name="Ji Z."/>
            <person name="Zhao W."/>
            <person name="Sun Y."/>
            <person name="Zhang Z."/>
            <person name="Bao J."/>
            <person name="Han Y."/>
            <person name="Dong L."/>
            <person name="Ji J."/>
            <person name="Chen P."/>
            <person name="Wu S."/>
            <person name="Liu J."/>
            <person name="Xiao Y."/>
            <person name="Bu D."/>
            <person name="Tan J."/>
            <person name="Yang L."/>
            <person name="Ye C."/>
            <person name="Zhang J."/>
            <person name="Xu J."/>
            <person name="Zhou Y."/>
            <person name="Yu Y."/>
            <person name="Zhang B."/>
            <person name="Zhuang S."/>
            <person name="Wei H."/>
            <person name="Liu B."/>
            <person name="Lei M."/>
            <person name="Yu H."/>
            <person name="Li Y."/>
            <person name="Xu H."/>
            <person name="Wei S."/>
            <person name="He X."/>
            <person name="Fang L."/>
            <person name="Zhang Z."/>
            <person name="Zhang Y."/>
            <person name="Huang X."/>
            <person name="Su Z."/>
            <person name="Tong W."/>
            <person name="Li J."/>
            <person name="Tong Z."/>
            <person name="Li S."/>
            <person name="Ye J."/>
            <person name="Wang L."/>
            <person name="Fang L."/>
            <person name="Lei T."/>
            <person name="Chen C."/>
            <person name="Chen H."/>
            <person name="Xu Z."/>
            <person name="Li H."/>
            <person name="Huang H."/>
            <person name="Zhang F."/>
            <person name="Xu H."/>
            <person name="Li N."/>
            <person name="Zhao C."/>
            <person name="Li S."/>
            <person name="Dong L."/>
            <person name="Huang Y."/>
            <person name="Li L."/>
            <person name="Xi Y."/>
            <person name="Qi Q."/>
            <person name="Li W."/>
            <person name="Zhang B."/>
            <person name="Hu W."/>
            <person name="Zhang Y."/>
            <person name="Tian X."/>
            <person name="Jiao Y."/>
            <person name="Liang X."/>
            <person name="Jin J."/>
            <person name="Gao L."/>
            <person name="Zheng W."/>
            <person name="Hao B."/>
            <person name="Liu S."/>
            <person name="Wang W."/>
            <person name="Yuan L."/>
            <person name="Cao M."/>
            <person name="McDermott J."/>
            <person name="Samudrala R."/>
            <person name="Wang J."/>
            <person name="Wong G.K."/>
            <person name="Yang H."/>
        </authorList>
    </citation>
    <scope>NUCLEOTIDE SEQUENCE [LARGE SCALE GENOMIC DNA]</scope>
    <source>
        <strain evidence="3">cv. 93-11</strain>
    </source>
</reference>
<dbReference type="Gramene" id="BGIOSGA014646-TA">
    <property type="protein sequence ID" value="BGIOSGA014646-PA"/>
    <property type="gene ID" value="BGIOSGA014646"/>
</dbReference>
<feature type="region of interest" description="Disordered" evidence="1">
    <location>
        <begin position="32"/>
        <end position="56"/>
    </location>
</feature>
<dbReference type="EMBL" id="CM000129">
    <property type="protein sequence ID" value="EEC77712.1"/>
    <property type="molecule type" value="Genomic_DNA"/>
</dbReference>
<gene>
    <name evidence="2" type="ORF">OsI_16794</name>
</gene>
<evidence type="ECO:0000313" key="3">
    <source>
        <dbReference type="Proteomes" id="UP000007015"/>
    </source>
</evidence>
<feature type="compositionally biased region" description="Low complexity" evidence="1">
    <location>
        <begin position="33"/>
        <end position="46"/>
    </location>
</feature>
<organism evidence="2 3">
    <name type="scientific">Oryza sativa subsp. indica</name>
    <name type="common">Rice</name>
    <dbReference type="NCBI Taxonomy" id="39946"/>
    <lineage>
        <taxon>Eukaryota</taxon>
        <taxon>Viridiplantae</taxon>
        <taxon>Streptophyta</taxon>
        <taxon>Embryophyta</taxon>
        <taxon>Tracheophyta</taxon>
        <taxon>Spermatophyta</taxon>
        <taxon>Magnoliopsida</taxon>
        <taxon>Liliopsida</taxon>
        <taxon>Poales</taxon>
        <taxon>Poaceae</taxon>
        <taxon>BOP clade</taxon>
        <taxon>Oryzoideae</taxon>
        <taxon>Oryzeae</taxon>
        <taxon>Oryzinae</taxon>
        <taxon>Oryza</taxon>
        <taxon>Oryza sativa</taxon>
    </lineage>
</organism>
<dbReference type="HOGENOM" id="CLU_1020797_0_0_1"/>
<name>B8ASK2_ORYSI</name>
<sequence>MLEARTLLKESVVAENKGDIQATQKLHTKVANRRSSTTSLRASTPTFAPKPPSPTVQHMKVELPEALEAVSDNLRRHISHARHMDSPHPLCNYRRKHHKSSVPEEDWSLNTSILIGKVCKYPNILEPPYDLFPDEWAREPTKIKEKVRRAIMKEYWKRRYGEHILLPGPAVSLDCSTYAPRQQSTWEPCLHLSAVGGSSDYNNNRFAVLRPEAPAPRSEDLRQELRELQDRMAQLGRHHQHMLRADQDDINQAIVLNMTAAHWLLDIHPCQPK</sequence>
<keyword evidence="3" id="KW-1185">Reference proteome</keyword>
<dbReference type="AlphaFoldDB" id="B8ASK2"/>
<dbReference type="Proteomes" id="UP000007015">
    <property type="component" value="Chromosome 4"/>
</dbReference>
<evidence type="ECO:0000313" key="2">
    <source>
        <dbReference type="EMBL" id="EEC77712.1"/>
    </source>
</evidence>
<proteinExistence type="predicted"/>